<dbReference type="Gene3D" id="2.60.40.10">
    <property type="entry name" value="Immunoglobulins"/>
    <property type="match status" value="5"/>
</dbReference>
<dbReference type="Pfam" id="PF22783">
    <property type="entry name" value="BapA_N"/>
    <property type="match status" value="1"/>
</dbReference>
<dbReference type="Pfam" id="PF17936">
    <property type="entry name" value="Big_6"/>
    <property type="match status" value="4"/>
</dbReference>
<evidence type="ECO:0000259" key="2">
    <source>
        <dbReference type="Pfam" id="PF17936"/>
    </source>
</evidence>
<protein>
    <submittedName>
        <fullName evidence="5">BapA prefix-like domain-containing protein</fullName>
    </submittedName>
</protein>
<dbReference type="NCBIfam" id="NF033677">
    <property type="entry name" value="biofilm_BapA_N"/>
    <property type="match status" value="1"/>
</dbReference>
<feature type="domain" description="Biofilm-associated protein BapA-like prefix-like" evidence="4">
    <location>
        <begin position="1"/>
        <end position="117"/>
    </location>
</feature>
<proteinExistence type="predicted"/>
<feature type="region of interest" description="Disordered" evidence="1">
    <location>
        <begin position="244"/>
        <end position="266"/>
    </location>
</feature>
<feature type="domain" description="Bacterial Ig-like" evidence="3">
    <location>
        <begin position="524"/>
        <end position="617"/>
    </location>
</feature>
<dbReference type="InterPro" id="IPR013783">
    <property type="entry name" value="Ig-like_fold"/>
</dbReference>
<name>A0A3G2T130_9GAMM</name>
<feature type="region of interest" description="Disordered" evidence="1">
    <location>
        <begin position="168"/>
        <end position="193"/>
    </location>
</feature>
<dbReference type="InterPro" id="IPR041498">
    <property type="entry name" value="Big_6"/>
</dbReference>
<dbReference type="RefSeq" id="WP_087553465.1">
    <property type="nucleotide sequence ID" value="NZ_CP033133.1"/>
</dbReference>
<dbReference type="NCBIfam" id="NF033510">
    <property type="entry name" value="Ca_tandemer"/>
    <property type="match status" value="4"/>
</dbReference>
<organism evidence="5 6">
    <name type="scientific">Acinetobacter wuhouensis</name>
    <dbReference type="NCBI Taxonomy" id="1879050"/>
    <lineage>
        <taxon>Bacteria</taxon>
        <taxon>Pseudomonadati</taxon>
        <taxon>Pseudomonadota</taxon>
        <taxon>Gammaproteobacteria</taxon>
        <taxon>Moraxellales</taxon>
        <taxon>Moraxellaceae</taxon>
        <taxon>Acinetobacter</taxon>
    </lineage>
</organism>
<evidence type="ECO:0000313" key="6">
    <source>
        <dbReference type="Proteomes" id="UP000279962"/>
    </source>
</evidence>
<evidence type="ECO:0000313" key="5">
    <source>
        <dbReference type="EMBL" id="AYO53868.1"/>
    </source>
</evidence>
<dbReference type="AlphaFoldDB" id="A0A3G2T130"/>
<feature type="domain" description="Bacterial Ig" evidence="2">
    <location>
        <begin position="178"/>
        <end position="255"/>
    </location>
</feature>
<feature type="domain" description="Bacterial Ig" evidence="2">
    <location>
        <begin position="347"/>
        <end position="426"/>
    </location>
</feature>
<dbReference type="InterPro" id="IPR044016">
    <property type="entry name" value="Big_13"/>
</dbReference>
<dbReference type="InterPro" id="IPR048051">
    <property type="entry name" value="BapA-like_prefix-like"/>
</dbReference>
<sequence>MTRIVVVAKENKILLQDTQSREISLDQPAIIQVGVPKQDIKSLTKSGNNLTITLKNGEQIVLENFFTVDTAKAHSLTFPEPNGSFVVANFNSQGKFVNYSGLQKLDALLYEGADTVAVQQVQAYQSTATGASETDFSFSNLLSSSAVKAGLGIAAAVGLGLALIDGDSSTKTSSDITAPKAPTATLSEDGKTIRGTGEAGTTITVIDKDKKVVATTTVDKDGNYSVELPEALLNNNVYSVVSKDKAGNSSSTNVTGTKDTIAPDEPQAQLNELGNIVAGKTEANATINVYDAVGNLIGSAKASADGTFNVPISPALTSGQVGTVESVDASGNKSDKHSIEIGKDTIAPDQAKFEVTSDGLTVNGIAEANAKVIIQDSKGIVIGTGTADANGKFTVSVSPALDTSTTAKIIIEDVAGNQSKPADIKAGQDTLAPDQPVASLNAEGTIITGTAEANSTISVYDSANKLLGTATVDANGHYAVNLSTALTEKISATVYAKDAAGNKSTAVTVTGTKDITAPSAPKISTVTDDVGSTTGSIGENGSTDDKRPVISGTGEAGATLIISDNGKALGSVIVGTDGKWSFSFENDLSLGSHTLTAIQTDKSGNTSLASDARTFTVVETVVETNSVNGASLNHDLSDTTANSTVIGISSSPVAEPSSIAQVLGNVDDNTNVVHSSSTVDVDVNDLISVNTFDSVTSPIDQVIANSIPQSAQDISSDHPRQLTTTNSDTVLGLPVVQSDTIADLLNPQVITF</sequence>
<accession>A0A3G2T130</accession>
<dbReference type="NCBIfam" id="NF040520">
    <property type="entry name" value="Ig_like_BLP2"/>
    <property type="match status" value="1"/>
</dbReference>
<feature type="region of interest" description="Disordered" evidence="1">
    <location>
        <begin position="523"/>
        <end position="549"/>
    </location>
</feature>
<gene>
    <name evidence="5" type="ORF">CDG68_09585</name>
</gene>
<dbReference type="Proteomes" id="UP000279962">
    <property type="component" value="Chromosome"/>
</dbReference>
<feature type="domain" description="Bacterial Ig" evidence="2">
    <location>
        <begin position="262"/>
        <end position="339"/>
    </location>
</feature>
<evidence type="ECO:0000256" key="1">
    <source>
        <dbReference type="SAM" id="MobiDB-lite"/>
    </source>
</evidence>
<reference evidence="5 6" key="1">
    <citation type="submission" date="2018-10" db="EMBL/GenBank/DDBJ databases">
        <title>The complete genome of Acinetobacter wuhouensis strain WCHAW010062.</title>
        <authorList>
            <person name="Hu Y."/>
            <person name="Long H."/>
            <person name="Feng Y."/>
            <person name="Zong Z."/>
        </authorList>
    </citation>
    <scope>NUCLEOTIDE SEQUENCE [LARGE SCALE GENOMIC DNA]</scope>
    <source>
        <strain evidence="5 6">WCHAW010062</strain>
    </source>
</reference>
<feature type="compositionally biased region" description="Polar residues" evidence="1">
    <location>
        <begin position="523"/>
        <end position="541"/>
    </location>
</feature>
<feature type="compositionally biased region" description="Polar residues" evidence="1">
    <location>
        <begin position="247"/>
        <end position="258"/>
    </location>
</feature>
<evidence type="ECO:0000259" key="3">
    <source>
        <dbReference type="Pfam" id="PF19077"/>
    </source>
</evidence>
<evidence type="ECO:0000259" key="4">
    <source>
        <dbReference type="Pfam" id="PF22783"/>
    </source>
</evidence>
<dbReference type="Pfam" id="PF19077">
    <property type="entry name" value="Big_13"/>
    <property type="match status" value="1"/>
</dbReference>
<dbReference type="EMBL" id="CP033133">
    <property type="protein sequence ID" value="AYO53868.1"/>
    <property type="molecule type" value="Genomic_DNA"/>
</dbReference>
<feature type="domain" description="Bacterial Ig" evidence="2">
    <location>
        <begin position="432"/>
        <end position="510"/>
    </location>
</feature>